<dbReference type="SFLD" id="SFLDS00003">
    <property type="entry name" value="Haloacid_Dehalogenase"/>
    <property type="match status" value="1"/>
</dbReference>
<dbReference type="InterPro" id="IPR006439">
    <property type="entry name" value="HAD-SF_hydro_IA"/>
</dbReference>
<feature type="region of interest" description="Disordered" evidence="1">
    <location>
        <begin position="1"/>
        <end position="23"/>
    </location>
</feature>
<protein>
    <recommendedName>
        <fullName evidence="4">HAD family phosphatase</fullName>
    </recommendedName>
</protein>
<dbReference type="PRINTS" id="PR00413">
    <property type="entry name" value="HADHALOGNASE"/>
</dbReference>
<dbReference type="InterPro" id="IPR023214">
    <property type="entry name" value="HAD_sf"/>
</dbReference>
<dbReference type="Pfam" id="PF00702">
    <property type="entry name" value="Hydrolase"/>
    <property type="match status" value="1"/>
</dbReference>
<proteinExistence type="predicted"/>
<organism evidence="2 3">
    <name type="scientific">Streptomyces shaanxiensis</name>
    <dbReference type="NCBI Taxonomy" id="653357"/>
    <lineage>
        <taxon>Bacteria</taxon>
        <taxon>Bacillati</taxon>
        <taxon>Actinomycetota</taxon>
        <taxon>Actinomycetes</taxon>
        <taxon>Kitasatosporales</taxon>
        <taxon>Streptomycetaceae</taxon>
        <taxon>Streptomyces</taxon>
    </lineage>
</organism>
<dbReference type="InterPro" id="IPR036412">
    <property type="entry name" value="HAD-like_sf"/>
</dbReference>
<dbReference type="Gene3D" id="3.40.50.1000">
    <property type="entry name" value="HAD superfamily/HAD-like"/>
    <property type="match status" value="1"/>
</dbReference>
<dbReference type="PANTHER" id="PTHR43611:SF3">
    <property type="entry name" value="FLAVIN MONONUCLEOTIDE HYDROLASE 1, CHLOROPLATIC"/>
    <property type="match status" value="1"/>
</dbReference>
<evidence type="ECO:0000256" key="1">
    <source>
        <dbReference type="SAM" id="MobiDB-lite"/>
    </source>
</evidence>
<evidence type="ECO:0000313" key="3">
    <source>
        <dbReference type="Proteomes" id="UP001499984"/>
    </source>
</evidence>
<dbReference type="EMBL" id="BAAAZY010000010">
    <property type="protein sequence ID" value="GAA4055920.1"/>
    <property type="molecule type" value="Genomic_DNA"/>
</dbReference>
<dbReference type="Proteomes" id="UP001499984">
    <property type="component" value="Unassembled WGS sequence"/>
</dbReference>
<dbReference type="SFLD" id="SFLDG01129">
    <property type="entry name" value="C1.5:_HAD__Beta-PGM__Phosphata"/>
    <property type="match status" value="1"/>
</dbReference>
<name>A0ABP7UZ28_9ACTN</name>
<evidence type="ECO:0000313" key="2">
    <source>
        <dbReference type="EMBL" id="GAA4055920.1"/>
    </source>
</evidence>
<dbReference type="Gene3D" id="1.10.150.240">
    <property type="entry name" value="Putative phosphatase, domain 2"/>
    <property type="match status" value="1"/>
</dbReference>
<keyword evidence="3" id="KW-1185">Reference proteome</keyword>
<evidence type="ECO:0008006" key="4">
    <source>
        <dbReference type="Google" id="ProtNLM"/>
    </source>
</evidence>
<dbReference type="NCBIfam" id="TIGR01509">
    <property type="entry name" value="HAD-SF-IA-v3"/>
    <property type="match status" value="1"/>
</dbReference>
<reference evidence="3" key="1">
    <citation type="journal article" date="2019" name="Int. J. Syst. Evol. Microbiol.">
        <title>The Global Catalogue of Microorganisms (GCM) 10K type strain sequencing project: providing services to taxonomists for standard genome sequencing and annotation.</title>
        <authorList>
            <consortium name="The Broad Institute Genomics Platform"/>
            <consortium name="The Broad Institute Genome Sequencing Center for Infectious Disease"/>
            <person name="Wu L."/>
            <person name="Ma J."/>
        </authorList>
    </citation>
    <scope>NUCLEOTIDE SEQUENCE [LARGE SCALE GENOMIC DNA]</scope>
    <source>
        <strain evidence="3">JCM 16925</strain>
    </source>
</reference>
<dbReference type="PANTHER" id="PTHR43611">
    <property type="entry name" value="ALPHA-D-GLUCOSE 1-PHOSPHATE PHOSPHATASE"/>
    <property type="match status" value="1"/>
</dbReference>
<gene>
    <name evidence="2" type="ORF">GCM10022233_29800</name>
</gene>
<accession>A0ABP7UZ28</accession>
<sequence>MLRRPSETGSAGSNTLRDDGRPAVSRTERVDAFVLDLFGVIIGFDNDIVPARLARHCADPDDALRRLDGLMARREIITGEVSLRQVHRRLVQAHGLALTYRQFEDAWLEPYSWPMPGMAGLVEALAENHRLVLLSNVDRAYWQVVRAMHPELGCFTELLVSCDLGYAKPDSEAFLHASRAAKADPARCLFVDDTRANVDAARLLGFRTHWFHDASGLRRALRGSTS</sequence>
<dbReference type="InterPro" id="IPR023198">
    <property type="entry name" value="PGP-like_dom2"/>
</dbReference>
<comment type="caution">
    <text evidence="2">The sequence shown here is derived from an EMBL/GenBank/DDBJ whole genome shotgun (WGS) entry which is preliminary data.</text>
</comment>
<dbReference type="SUPFAM" id="SSF56784">
    <property type="entry name" value="HAD-like"/>
    <property type="match status" value="1"/>
</dbReference>